<dbReference type="Proteomes" id="UP000005947">
    <property type="component" value="Unassembled WGS sequence"/>
</dbReference>
<dbReference type="GeneID" id="93210874"/>
<dbReference type="Pfam" id="PF04203">
    <property type="entry name" value="Sortase"/>
    <property type="match status" value="1"/>
</dbReference>
<keyword evidence="3" id="KW-1133">Transmembrane helix</keyword>
<name>F1T5P3_9ACTN</name>
<dbReference type="OrthoDB" id="3172795at2"/>
<dbReference type="eggNOG" id="COG4509">
    <property type="taxonomic scope" value="Bacteria"/>
</dbReference>
<gene>
    <name evidence="4" type="ORF">HMPREF0091_10124</name>
</gene>
<dbReference type="SUPFAM" id="SSF63817">
    <property type="entry name" value="Sortase"/>
    <property type="match status" value="1"/>
</dbReference>
<dbReference type="InterPro" id="IPR009835">
    <property type="entry name" value="SrtB"/>
</dbReference>
<feature type="region of interest" description="Disordered" evidence="2">
    <location>
        <begin position="1"/>
        <end position="30"/>
    </location>
</feature>
<dbReference type="InterPro" id="IPR023365">
    <property type="entry name" value="Sortase_dom-sf"/>
</dbReference>
<comment type="caution">
    <text evidence="4">The sequence shown here is derived from an EMBL/GenBank/DDBJ whole genome shotgun (WGS) entry which is preliminary data.</text>
</comment>
<keyword evidence="3" id="KW-0812">Transmembrane</keyword>
<reference evidence="4 5" key="1">
    <citation type="submission" date="2011-02" db="EMBL/GenBank/DDBJ databases">
        <authorList>
            <person name="Muzny D."/>
            <person name="Qin X."/>
            <person name="Buhay C."/>
            <person name="Dugan-Rocha S."/>
            <person name="Ding Y."/>
            <person name="Chen G."/>
            <person name="Hawes A."/>
            <person name="Holder M."/>
            <person name="Jhangiani S."/>
            <person name="Johnson A."/>
            <person name="Khan Z."/>
            <person name="Li Z."/>
            <person name="Liu W."/>
            <person name="Liu X."/>
            <person name="Perez L."/>
            <person name="Shen H."/>
            <person name="Wang Q."/>
            <person name="Watt J."/>
            <person name="Xi L."/>
            <person name="Xin Y."/>
            <person name="Zhou J."/>
            <person name="Deng J."/>
            <person name="Jiang H."/>
            <person name="Liu Y."/>
            <person name="Qu J."/>
            <person name="Song X.-Z."/>
            <person name="Zhang L."/>
            <person name="Villasana D."/>
            <person name="Johnson A."/>
            <person name="Liu J."/>
            <person name="Liyanage D."/>
            <person name="Lorensuhewa L."/>
            <person name="Robinson T."/>
            <person name="Song A."/>
            <person name="Song B.-B."/>
            <person name="Dinh H."/>
            <person name="Thornton R."/>
            <person name="Coyle M."/>
            <person name="Francisco L."/>
            <person name="Jackson L."/>
            <person name="Javaid M."/>
            <person name="Korchina V."/>
            <person name="Kovar C."/>
            <person name="Mata R."/>
            <person name="Mathew T."/>
            <person name="Ngo R."/>
            <person name="Nguyen L."/>
            <person name="Nguyen N."/>
            <person name="Okwuonu G."/>
            <person name="Ongeri F."/>
            <person name="Pham C."/>
            <person name="Simmons D."/>
            <person name="Wilczek-Boney K."/>
            <person name="Hale W."/>
            <person name="Jakkamsetti A."/>
            <person name="Pham P."/>
            <person name="Ruth R."/>
            <person name="San Lucas F."/>
            <person name="Warren J."/>
            <person name="Zhang J."/>
            <person name="Zhao Z."/>
            <person name="Zhou C."/>
            <person name="Zhu D."/>
            <person name="Lee S."/>
            <person name="Bess C."/>
            <person name="Blankenburg K."/>
            <person name="Forbes L."/>
            <person name="Fu Q."/>
            <person name="Gubbala S."/>
            <person name="Hirani K."/>
            <person name="Jayaseelan J.C."/>
            <person name="Lara F."/>
            <person name="Munidasa M."/>
            <person name="Palculict T."/>
            <person name="Patil S."/>
            <person name="Pu L.-L."/>
            <person name="Saada N."/>
            <person name="Tang L."/>
            <person name="Weissenberger G."/>
            <person name="Zhu Y."/>
            <person name="Hemphill L."/>
            <person name="Shang Y."/>
            <person name="Youmans B."/>
            <person name="Ayvaz T."/>
            <person name="Ross M."/>
            <person name="Santibanez J."/>
            <person name="Aqrawi P."/>
            <person name="Gross S."/>
            <person name="Joshi V."/>
            <person name="Fowler G."/>
            <person name="Nazareth L."/>
            <person name="Reid J."/>
            <person name="Worley K."/>
            <person name="Petrosino J."/>
            <person name="Highlander S."/>
            <person name="Gibbs R."/>
        </authorList>
    </citation>
    <scope>NUCLEOTIDE SEQUENCE [LARGE SCALE GENOMIC DNA]</scope>
    <source>
        <strain evidence="4 5">DSM 15829</strain>
    </source>
</reference>
<keyword evidence="5" id="KW-1185">Reference proteome</keyword>
<dbReference type="EMBL" id="ACGK02000001">
    <property type="protein sequence ID" value="EGF23177.1"/>
    <property type="molecule type" value="Genomic_DNA"/>
</dbReference>
<dbReference type="Gene3D" id="2.40.260.10">
    <property type="entry name" value="Sortase"/>
    <property type="match status" value="1"/>
</dbReference>
<keyword evidence="3" id="KW-0472">Membrane</keyword>
<evidence type="ECO:0000256" key="2">
    <source>
        <dbReference type="SAM" id="MobiDB-lite"/>
    </source>
</evidence>
<evidence type="ECO:0000256" key="1">
    <source>
        <dbReference type="ARBA" id="ARBA00022801"/>
    </source>
</evidence>
<dbReference type="RefSeq" id="WP_006302233.1">
    <property type="nucleotide sequence ID" value="NZ_ACGK02000001.1"/>
</dbReference>
<proteinExistence type="predicted"/>
<sequence length="299" mass="34550">MGKHSPQAQMKSNNLPQKPLPYRPEQNTYSSLVSKHKTKKKNFKDYLSTILIVVGFLLMLAGGAYYGYTQWCYYDQSQTNSKLAQYATIPDAQTDNNGDETNGAPEVDWAGLKAINSEVVGWLQMPGTPVNYPVYHTTDNERYLRHNAEGKWTIGGQVFMDCDNKEPGLVDYQTVLYGHHLKDGTMFYHFFLLNDQDKFNKTKTIWYVTEKKAYELEPLFVYYTQPEDLDVRKLSFANDQEFHDYLQQRLQKAVTRRADADQIIPRLKHVMTMSTCNYYEGYGRSETVCALKSEVNLSD</sequence>
<evidence type="ECO:0000256" key="3">
    <source>
        <dbReference type="SAM" id="Phobius"/>
    </source>
</evidence>
<dbReference type="InterPro" id="IPR005754">
    <property type="entry name" value="Sortase"/>
</dbReference>
<feature type="compositionally biased region" description="Polar residues" evidence="2">
    <location>
        <begin position="1"/>
        <end position="16"/>
    </location>
</feature>
<organism evidence="4 5">
    <name type="scientific">Fannyhessea vaginae DSM 15829</name>
    <dbReference type="NCBI Taxonomy" id="525256"/>
    <lineage>
        <taxon>Bacteria</taxon>
        <taxon>Bacillati</taxon>
        <taxon>Actinomycetota</taxon>
        <taxon>Coriobacteriia</taxon>
        <taxon>Coriobacteriales</taxon>
        <taxon>Atopobiaceae</taxon>
        <taxon>Fannyhessea</taxon>
    </lineage>
</organism>
<dbReference type="GO" id="GO:0016787">
    <property type="term" value="F:hydrolase activity"/>
    <property type="evidence" value="ECO:0007669"/>
    <property type="project" value="UniProtKB-KW"/>
</dbReference>
<evidence type="ECO:0000313" key="4">
    <source>
        <dbReference type="EMBL" id="EGF23177.1"/>
    </source>
</evidence>
<dbReference type="AlphaFoldDB" id="F1T5P3"/>
<keyword evidence="1" id="KW-0378">Hydrolase</keyword>
<feature type="transmembrane region" description="Helical" evidence="3">
    <location>
        <begin position="46"/>
        <end position="68"/>
    </location>
</feature>
<evidence type="ECO:0000313" key="5">
    <source>
        <dbReference type="Proteomes" id="UP000005947"/>
    </source>
</evidence>
<protein>
    <submittedName>
        <fullName evidence="4">Putative sortase, SrtB family</fullName>
    </submittedName>
</protein>
<accession>F1T5P3</accession>
<dbReference type="CDD" id="cd05826">
    <property type="entry name" value="Sortase_B"/>
    <property type="match status" value="1"/>
</dbReference>